<keyword evidence="5" id="KW-0564">Palmitate</keyword>
<dbReference type="SUPFAM" id="SSF56954">
    <property type="entry name" value="Outer membrane efflux proteins (OEP)"/>
    <property type="match status" value="1"/>
</dbReference>
<evidence type="ECO:0000256" key="6">
    <source>
        <dbReference type="SAM" id="MobiDB-lite"/>
    </source>
</evidence>
<dbReference type="Proteomes" id="UP000313645">
    <property type="component" value="Unassembled WGS sequence"/>
</dbReference>
<dbReference type="PANTHER" id="PTHR30203">
    <property type="entry name" value="OUTER MEMBRANE CATION EFFLUX PROTEIN"/>
    <property type="match status" value="1"/>
</dbReference>
<organism evidence="7 8">
    <name type="scientific">Marinobacter halodurans</name>
    <dbReference type="NCBI Taxonomy" id="2528979"/>
    <lineage>
        <taxon>Bacteria</taxon>
        <taxon>Pseudomonadati</taxon>
        <taxon>Pseudomonadota</taxon>
        <taxon>Gammaproteobacteria</taxon>
        <taxon>Pseudomonadales</taxon>
        <taxon>Marinobacteraceae</taxon>
        <taxon>Marinobacter</taxon>
    </lineage>
</organism>
<keyword evidence="5" id="KW-0449">Lipoprotein</keyword>
<proteinExistence type="inferred from homology"/>
<sequence>MKRLTPALIITLGLGGCTLMPDYQRPDKPVPADVGASSPAQDSVVLPGWETLFQDNQLRALIGSALANNRDLRLAMLDVKAARAQYGIQGAGLFPEIGVNADGTRQRLPADLSGTGSSTISSQYSVDLGVASYELDLFGRVRSLKESALQSYLATEEAQRSARITLVSEVANAYLTLLADKQNLRISDETVQAQQESVKLVRNRYSAGLGSELDVRQAEIALETARTNRAQYRRLVSEDRNALAVLVGGPVPVIPDTSVIDPAVSLLTDVPAGLSSEVLLQRPDIQQAEHNLKSASANIGAARAAFYPSITLTGSAGTASSELSGLFDGGSGAWSFAPSINLPIFTAGKNQANLDLAEIQRDQQIAQYEQTIQNAFQEVSDALAARNFLAEQETSQAALVKATERSLNLAEDRYEAGADDYLAVLDARRELLSARQALVSVKLQKLTNRITLYRALGGGESPDQTTVLSRKPAEDEKPANSQAEPLVAPGAG</sequence>
<accession>A0ABY1ZQG4</accession>
<dbReference type="Pfam" id="PF02321">
    <property type="entry name" value="OEP"/>
    <property type="match status" value="2"/>
</dbReference>
<dbReference type="NCBIfam" id="TIGR01845">
    <property type="entry name" value="outer_NodT"/>
    <property type="match status" value="1"/>
</dbReference>
<evidence type="ECO:0000313" key="7">
    <source>
        <dbReference type="EMBL" id="TBW56509.1"/>
    </source>
</evidence>
<dbReference type="InterPro" id="IPR010131">
    <property type="entry name" value="MdtP/NodT-like"/>
</dbReference>
<gene>
    <name evidence="7" type="ORF">EZI54_09435</name>
</gene>
<dbReference type="PANTHER" id="PTHR30203:SF32">
    <property type="entry name" value="CATION EFFLUX SYSTEM PROTEIN CUSC"/>
    <property type="match status" value="1"/>
</dbReference>
<dbReference type="InterPro" id="IPR003423">
    <property type="entry name" value="OMP_efflux"/>
</dbReference>
<evidence type="ECO:0000256" key="5">
    <source>
        <dbReference type="RuleBase" id="RU362097"/>
    </source>
</evidence>
<evidence type="ECO:0000256" key="3">
    <source>
        <dbReference type="ARBA" id="ARBA00022452"/>
    </source>
</evidence>
<dbReference type="RefSeq" id="WP_131481310.1">
    <property type="nucleotide sequence ID" value="NZ_SJDL01000011.1"/>
</dbReference>
<dbReference type="EMBL" id="SJDL01000011">
    <property type="protein sequence ID" value="TBW56509.1"/>
    <property type="molecule type" value="Genomic_DNA"/>
</dbReference>
<reference evidence="7 8" key="1">
    <citation type="submission" date="2019-02" db="EMBL/GenBank/DDBJ databases">
        <title>Marinobacter halodurans sp. nov., a marine bacterium isolated from sea tidal flat.</title>
        <authorList>
            <person name="Yoo Y."/>
            <person name="Lee D.W."/>
            <person name="Kim B.S."/>
            <person name="Kim J.-J."/>
        </authorList>
    </citation>
    <scope>NUCLEOTIDE SEQUENCE [LARGE SCALE GENOMIC DNA]</scope>
    <source>
        <strain evidence="7 8">YJ-S3-2</strain>
    </source>
</reference>
<keyword evidence="8" id="KW-1185">Reference proteome</keyword>
<keyword evidence="4" id="KW-0998">Cell outer membrane</keyword>
<evidence type="ECO:0000256" key="1">
    <source>
        <dbReference type="ARBA" id="ARBA00004459"/>
    </source>
</evidence>
<evidence type="ECO:0000256" key="2">
    <source>
        <dbReference type="ARBA" id="ARBA00007613"/>
    </source>
</evidence>
<name>A0ABY1ZQG4_9GAMM</name>
<dbReference type="Gene3D" id="1.20.1600.10">
    <property type="entry name" value="Outer membrane efflux proteins (OEP)"/>
    <property type="match status" value="1"/>
</dbReference>
<comment type="similarity">
    <text evidence="2 5">Belongs to the outer membrane factor (OMF) (TC 1.B.17) family.</text>
</comment>
<dbReference type="PROSITE" id="PS51257">
    <property type="entry name" value="PROKAR_LIPOPROTEIN"/>
    <property type="match status" value="1"/>
</dbReference>
<comment type="caution">
    <text evidence="7">The sequence shown here is derived from an EMBL/GenBank/DDBJ whole genome shotgun (WGS) entry which is preliminary data.</text>
</comment>
<keyword evidence="3 5" id="KW-1134">Transmembrane beta strand</keyword>
<protein>
    <submittedName>
        <fullName evidence="7">Efflux transporter outer membrane subunit</fullName>
    </submittedName>
</protein>
<feature type="region of interest" description="Disordered" evidence="6">
    <location>
        <begin position="457"/>
        <end position="492"/>
    </location>
</feature>
<comment type="subcellular location">
    <subcellularLocation>
        <location evidence="1 5">Cell outer membrane</location>
        <topology evidence="1 5">Lipid-anchor</topology>
    </subcellularLocation>
</comment>
<dbReference type="Gene3D" id="2.20.200.10">
    <property type="entry name" value="Outer membrane efflux proteins (OEP)"/>
    <property type="match status" value="1"/>
</dbReference>
<evidence type="ECO:0000313" key="8">
    <source>
        <dbReference type="Proteomes" id="UP000313645"/>
    </source>
</evidence>
<keyword evidence="5" id="KW-0472">Membrane</keyword>
<keyword evidence="5" id="KW-0812">Transmembrane</keyword>
<evidence type="ECO:0000256" key="4">
    <source>
        <dbReference type="ARBA" id="ARBA00023237"/>
    </source>
</evidence>